<reference evidence="1 2" key="1">
    <citation type="journal article" date="2019" name="PLoS ONE">
        <title>Genomic analyses reveal an absence of contemporary introgressive admixture between fin whales and blue whales, despite known hybrids.</title>
        <authorList>
            <person name="Westbury M.V."/>
            <person name="Petersen B."/>
            <person name="Lorenzen E.D."/>
        </authorList>
    </citation>
    <scope>NUCLEOTIDE SEQUENCE [LARGE SCALE GENOMIC DNA]</scope>
    <source>
        <strain evidence="1">FinWhale-01</strain>
    </source>
</reference>
<protein>
    <submittedName>
        <fullName evidence="1">Uncharacterized protein</fullName>
    </submittedName>
</protein>
<comment type="caution">
    <text evidence="1">The sequence shown here is derived from an EMBL/GenBank/DDBJ whole genome shotgun (WGS) entry which is preliminary data.</text>
</comment>
<dbReference type="Proteomes" id="UP000437017">
    <property type="component" value="Unassembled WGS sequence"/>
</dbReference>
<accession>A0A643BQ09</accession>
<name>A0A643BQ09_BALPH</name>
<dbReference type="AlphaFoldDB" id="A0A643BQ09"/>
<organism evidence="1 2">
    <name type="scientific">Balaenoptera physalus</name>
    <name type="common">Fin whale</name>
    <name type="synonym">Balaena physalus</name>
    <dbReference type="NCBI Taxonomy" id="9770"/>
    <lineage>
        <taxon>Eukaryota</taxon>
        <taxon>Metazoa</taxon>
        <taxon>Chordata</taxon>
        <taxon>Craniata</taxon>
        <taxon>Vertebrata</taxon>
        <taxon>Euteleostomi</taxon>
        <taxon>Mammalia</taxon>
        <taxon>Eutheria</taxon>
        <taxon>Laurasiatheria</taxon>
        <taxon>Artiodactyla</taxon>
        <taxon>Whippomorpha</taxon>
        <taxon>Cetacea</taxon>
        <taxon>Mysticeti</taxon>
        <taxon>Balaenopteridae</taxon>
        <taxon>Balaenoptera</taxon>
    </lineage>
</organism>
<evidence type="ECO:0000313" key="1">
    <source>
        <dbReference type="EMBL" id="KAB0390056.1"/>
    </source>
</evidence>
<evidence type="ECO:0000313" key="2">
    <source>
        <dbReference type="Proteomes" id="UP000437017"/>
    </source>
</evidence>
<gene>
    <name evidence="1" type="ORF">E2I00_001429</name>
</gene>
<proteinExistence type="predicted"/>
<sequence>MGLVCELPVGAVLPEMTLKDSDRKYLMTNKYGCQDKVLLDWVIHKCTAPITKLRELAVPKNYRLVGLPLLDSYANASGYGLPLLSL</sequence>
<keyword evidence="2" id="KW-1185">Reference proteome</keyword>
<dbReference type="EMBL" id="SGJD01006049">
    <property type="protein sequence ID" value="KAB0390056.1"/>
    <property type="molecule type" value="Genomic_DNA"/>
</dbReference>